<dbReference type="InterPro" id="IPR029041">
    <property type="entry name" value="FAD-linked_oxidoreductase-like"/>
</dbReference>
<evidence type="ECO:0000256" key="1">
    <source>
        <dbReference type="ARBA" id="ARBA00004786"/>
    </source>
</evidence>
<evidence type="ECO:0000256" key="9">
    <source>
        <dbReference type="SAM" id="Coils"/>
    </source>
</evidence>
<dbReference type="InterPro" id="IPR015590">
    <property type="entry name" value="Aldehyde_DH_dom"/>
</dbReference>
<keyword evidence="14" id="KW-1185">Reference proteome</keyword>
<proteinExistence type="inferred from homology"/>
<dbReference type="InterPro" id="IPR002872">
    <property type="entry name" value="Proline_DH_dom"/>
</dbReference>
<evidence type="ECO:0000256" key="7">
    <source>
        <dbReference type="PROSITE-ProRule" id="PRU10007"/>
    </source>
</evidence>
<dbReference type="PANTHER" id="PTHR42862">
    <property type="entry name" value="DELTA-1-PYRROLINE-5-CARBOXYLATE DEHYDROGENASE 1, ISOFORM A-RELATED"/>
    <property type="match status" value="1"/>
</dbReference>
<protein>
    <recommendedName>
        <fullName evidence="2">L-glutamate gamma-semialdehyde dehydrogenase</fullName>
        <ecNumber evidence="2">1.2.1.88</ecNumber>
    </recommendedName>
</protein>
<dbReference type="InterPro" id="IPR016163">
    <property type="entry name" value="Ald_DH_C"/>
</dbReference>
<evidence type="ECO:0000259" key="12">
    <source>
        <dbReference type="Pfam" id="PF01619"/>
    </source>
</evidence>
<keyword evidence="4" id="KW-0520">NAD</keyword>
<dbReference type="InterPro" id="IPR016161">
    <property type="entry name" value="Ald_DH/histidinol_DH"/>
</dbReference>
<comment type="catalytic activity">
    <reaction evidence="5">
        <text>L-glutamate 5-semialdehyde + NAD(+) + H2O = L-glutamate + NADH + 2 H(+)</text>
        <dbReference type="Rhea" id="RHEA:30235"/>
        <dbReference type="ChEBI" id="CHEBI:15377"/>
        <dbReference type="ChEBI" id="CHEBI:15378"/>
        <dbReference type="ChEBI" id="CHEBI:29985"/>
        <dbReference type="ChEBI" id="CHEBI:57540"/>
        <dbReference type="ChEBI" id="CHEBI:57945"/>
        <dbReference type="ChEBI" id="CHEBI:58066"/>
        <dbReference type="EC" id="1.2.1.88"/>
    </reaction>
</comment>
<dbReference type="Proteomes" id="UP000186465">
    <property type="component" value="Unassembled WGS sequence"/>
</dbReference>
<evidence type="ECO:0000313" key="13">
    <source>
        <dbReference type="EMBL" id="OKL46718.1"/>
    </source>
</evidence>
<feature type="active site" evidence="6">
    <location>
        <position position="763"/>
    </location>
</feature>
<evidence type="ECO:0000256" key="2">
    <source>
        <dbReference type="ARBA" id="ARBA00012884"/>
    </source>
</evidence>
<dbReference type="InterPro" id="IPR016162">
    <property type="entry name" value="Ald_DH_N"/>
</dbReference>
<evidence type="ECO:0000256" key="6">
    <source>
        <dbReference type="PIRSR" id="PIRSR000197-1"/>
    </source>
</evidence>
<dbReference type="InterPro" id="IPR050485">
    <property type="entry name" value="Proline_metab_enzyme"/>
</dbReference>
<dbReference type="PROSITE" id="PS00687">
    <property type="entry name" value="ALDEHYDE_DEHYDR_GLU"/>
    <property type="match status" value="1"/>
</dbReference>
<organism evidence="13 14">
    <name type="scientific">Boudabousia marimammalium</name>
    <dbReference type="NCBI Taxonomy" id="156892"/>
    <lineage>
        <taxon>Bacteria</taxon>
        <taxon>Bacillati</taxon>
        <taxon>Actinomycetota</taxon>
        <taxon>Actinomycetes</taxon>
        <taxon>Actinomycetales</taxon>
        <taxon>Actinomycetaceae</taxon>
        <taxon>Boudabousia</taxon>
    </lineage>
</organism>
<keyword evidence="3 8" id="KW-0560">Oxidoreductase</keyword>
<dbReference type="InterPro" id="IPR025703">
    <property type="entry name" value="Bifunct_PutA"/>
</dbReference>
<reference evidence="14" key="1">
    <citation type="submission" date="2016-11" db="EMBL/GenBank/DDBJ databases">
        <title>Actinomyces gypaetusis sp. nov. isolated from Gypaetus barbatus in Qinghai Tibet Plateau China.</title>
        <authorList>
            <person name="Meng X."/>
        </authorList>
    </citation>
    <scope>NUCLEOTIDE SEQUENCE [LARGE SCALE GENOMIC DNA]</scope>
    <source>
        <strain evidence="14">DSM 15383</strain>
    </source>
</reference>
<evidence type="ECO:0000256" key="8">
    <source>
        <dbReference type="RuleBase" id="RU003345"/>
    </source>
</evidence>
<dbReference type="InterPro" id="IPR016160">
    <property type="entry name" value="Ald_DH_CS_CYS"/>
</dbReference>
<evidence type="ECO:0000256" key="3">
    <source>
        <dbReference type="ARBA" id="ARBA00023002"/>
    </source>
</evidence>
<dbReference type="EC" id="1.2.1.88" evidence="2"/>
<name>A0A1Q5PKH4_9ACTO</name>
<evidence type="ECO:0000256" key="10">
    <source>
        <dbReference type="SAM" id="MobiDB-lite"/>
    </source>
</evidence>
<evidence type="ECO:0000259" key="11">
    <source>
        <dbReference type="Pfam" id="PF00171"/>
    </source>
</evidence>
<comment type="similarity">
    <text evidence="8">Belongs to the aldehyde dehydrogenase family.</text>
</comment>
<evidence type="ECO:0000313" key="14">
    <source>
        <dbReference type="Proteomes" id="UP000186465"/>
    </source>
</evidence>
<accession>A0A1Q5PKH4</accession>
<comment type="pathway">
    <text evidence="1">Amino-acid degradation; L-proline degradation into L-glutamate; L-glutamate from L-proline: step 2/2.</text>
</comment>
<dbReference type="Gene3D" id="3.40.605.10">
    <property type="entry name" value="Aldehyde Dehydrogenase, Chain A, domain 1"/>
    <property type="match status" value="1"/>
</dbReference>
<comment type="caution">
    <text evidence="13">The sequence shown here is derived from an EMBL/GenBank/DDBJ whole genome shotgun (WGS) entry which is preliminary data.</text>
</comment>
<dbReference type="PANTHER" id="PTHR42862:SF1">
    <property type="entry name" value="DELTA-1-PYRROLINE-5-CARBOXYLATE DEHYDROGENASE 2, ISOFORM A-RELATED"/>
    <property type="match status" value="1"/>
</dbReference>
<dbReference type="GO" id="GO:0009898">
    <property type="term" value="C:cytoplasmic side of plasma membrane"/>
    <property type="evidence" value="ECO:0007669"/>
    <property type="project" value="TreeGrafter"/>
</dbReference>
<sequence length="1188" mass="129204">MTSSKIDSVELREVGEAALKTAQRWTKASKNYPTDRAAQLLSEALKDPSGLDYTVEFVDQVIRPEDQRIAAQKLAELGAKNPAFLPWYLRAPARFGGAAAPLAPSVATPVARKVFSQLVGDLVVDVTDKKLGPAIKRLRANGARLNINLLGEAVLGDKEADKRLKDTLALLRRDDVDYVSLKVSAVTGPHSAWAFDETVDRAVQKLLPLYRLAAETTPNKFINLDMEEYRDLELTLAVFKRILSTPGLEKLEAGIVLQAYLPDALGAMKDLQEWAAERRAKGGSGIKVRVVKGANLAMERVEANSHDWPLTVCDSKEATDANYMRVLNWAMTPEHLQNVRLGVAGHNLFTIAFAWELAGRRNVRWGVELEMLSGMATAQADAVAAEVGNLLLYVPVVNPAEYDVAISYLVRRLEENAADENYMSAVFELPDNPEMFARERDRFLAAMDRINDDVKPRNRTQNRQTESADEILEPLRAAGQTESPARGLSFANTPDSDPSLMHNLEWAREIIGRFEHSDLGKQGLADAKVNTEEELEEIMARASAAGREWVARPIEERVEILHNVGLALAKHRGELIEVAGSEAGKTFDQGDVEVSEAVDFSHYYAESALKMVQETEGAKFTPTNLTVVTPPWNFPLAIPAGGVLAALSAGSAVVFKPAAAAARCGAVLAEIMWEAGVPRDLLAFVSLGERALGKQLLTDQRVGRVVLTGGSETADLFRSWRSDLPLLAETSGKNAIVVTPSADLDLAVKDVVYSAFGHAGQKCSAASLVILVGSVGTSARFARQLVDAVNSLQVGYPWDPTSEMGPVIAPPTGKLKEGLTGKLGEGERWIVKPEQLDDSGKLWSPGVRSGVQPGSAYHLTEYFGPILGVMRAETLEQAVEWVNQVDYGLTSGIHSLDAEEINYWIDNVHAGNLYINRGTTGAIVQRQPFGGWKRSAVGNGAKAGGPNYLYAFGNWAPAPTEADSRPVDEVVNEAQRTVKVTALSELLDAARDQLSGEDLRALAAAYISDQRAWNTEFGVYHDPTGIPTEKNVLRYVALPVTVRLDGDNPKGEEAEGVFQMGAVAKLLRVIGAGLRAGAPVTVSTALDLPERVRHVLEVADVKVHVEDQEHWLRRVKSTDWGLDGRIRLINGAVKPVSDAAEGSIDLAIWADPVTEAGRVEMLPFVHEQAISFTNHRFGNHTPLSESVL</sequence>
<feature type="domain" description="Proline dehydrogenase" evidence="12">
    <location>
        <begin position="134"/>
        <end position="424"/>
    </location>
</feature>
<dbReference type="InterPro" id="IPR029510">
    <property type="entry name" value="Ald_DH_CS_GLU"/>
</dbReference>
<dbReference type="SUPFAM" id="SSF53720">
    <property type="entry name" value="ALDH-like"/>
    <property type="match status" value="1"/>
</dbReference>
<dbReference type="STRING" id="156892.BM477_07140"/>
<dbReference type="AlphaFoldDB" id="A0A1Q5PKH4"/>
<dbReference type="FunFam" id="3.40.309.10:FF:000005">
    <property type="entry name" value="1-pyrroline-5-carboxylate dehydrogenase 1"/>
    <property type="match status" value="1"/>
</dbReference>
<feature type="coiled-coil region" evidence="9">
    <location>
        <begin position="521"/>
        <end position="548"/>
    </location>
</feature>
<dbReference type="Gene3D" id="3.20.20.220">
    <property type="match status" value="1"/>
</dbReference>
<dbReference type="EMBL" id="MPDM01000008">
    <property type="protein sequence ID" value="OKL46718.1"/>
    <property type="molecule type" value="Genomic_DNA"/>
</dbReference>
<keyword evidence="9" id="KW-0175">Coiled coil</keyword>
<dbReference type="SUPFAM" id="SSF51730">
    <property type="entry name" value="FAD-linked oxidoreductase"/>
    <property type="match status" value="1"/>
</dbReference>
<feature type="domain" description="Aldehyde dehydrogenase" evidence="11">
    <location>
        <begin position="524"/>
        <end position="950"/>
    </location>
</feature>
<dbReference type="Gene3D" id="3.40.309.10">
    <property type="entry name" value="Aldehyde Dehydrogenase, Chain A, domain 2"/>
    <property type="match status" value="1"/>
</dbReference>
<dbReference type="GO" id="GO:0010133">
    <property type="term" value="P:L-proline catabolic process to L-glutamate"/>
    <property type="evidence" value="ECO:0007669"/>
    <property type="project" value="InterPro"/>
</dbReference>
<evidence type="ECO:0000256" key="4">
    <source>
        <dbReference type="ARBA" id="ARBA00023027"/>
    </source>
</evidence>
<dbReference type="GO" id="GO:0003700">
    <property type="term" value="F:DNA-binding transcription factor activity"/>
    <property type="evidence" value="ECO:0007669"/>
    <property type="project" value="InterPro"/>
</dbReference>
<evidence type="ECO:0000256" key="5">
    <source>
        <dbReference type="ARBA" id="ARBA00048142"/>
    </source>
</evidence>
<dbReference type="OrthoDB" id="9812625at2"/>
<feature type="active site" evidence="6 7">
    <location>
        <position position="729"/>
    </location>
</feature>
<feature type="region of interest" description="Disordered" evidence="10">
    <location>
        <begin position="453"/>
        <end position="472"/>
    </location>
</feature>
<gene>
    <name evidence="13" type="ORF">BM477_07140</name>
</gene>
<dbReference type="GO" id="GO:0004657">
    <property type="term" value="F:proline dehydrogenase activity"/>
    <property type="evidence" value="ECO:0007669"/>
    <property type="project" value="InterPro"/>
</dbReference>
<dbReference type="GO" id="GO:0003842">
    <property type="term" value="F:L-glutamate gamma-semialdehyde dehydrogenase activity"/>
    <property type="evidence" value="ECO:0007669"/>
    <property type="project" value="UniProtKB-EC"/>
</dbReference>
<dbReference type="PIRSF" id="PIRSF000197">
    <property type="entry name" value="Bifunct_PutA"/>
    <property type="match status" value="1"/>
</dbReference>
<dbReference type="Pfam" id="PF01619">
    <property type="entry name" value="Pro_dh"/>
    <property type="match status" value="1"/>
</dbReference>
<dbReference type="Pfam" id="PF00171">
    <property type="entry name" value="Aldedh"/>
    <property type="match status" value="1"/>
</dbReference>
<dbReference type="RefSeq" id="WP_075362005.1">
    <property type="nucleotide sequence ID" value="NZ_MPDM01000008.1"/>
</dbReference>
<dbReference type="PROSITE" id="PS00070">
    <property type="entry name" value="ALDEHYDE_DEHYDR_CYS"/>
    <property type="match status" value="1"/>
</dbReference>